<evidence type="ECO:0000313" key="2">
    <source>
        <dbReference type="EMBL" id="SIR97794.1"/>
    </source>
</evidence>
<dbReference type="Proteomes" id="UP000186914">
    <property type="component" value="Unassembled WGS sequence"/>
</dbReference>
<dbReference type="RefSeq" id="WP_076433443.1">
    <property type="nucleotide sequence ID" value="NZ_FTNO01000008.1"/>
</dbReference>
<dbReference type="SUPFAM" id="SSF51735">
    <property type="entry name" value="NAD(P)-binding Rossmann-fold domains"/>
    <property type="match status" value="1"/>
</dbReference>
<protein>
    <submittedName>
        <fullName evidence="2">NADH dehydrogenase</fullName>
    </submittedName>
</protein>
<dbReference type="Pfam" id="PF13460">
    <property type="entry name" value="NAD_binding_10"/>
    <property type="match status" value="1"/>
</dbReference>
<sequence>MNVLIAGGDGFVGRNVCAELVNRGHTVTSLSRSPDAEVLPDTVELVSGDITDYDSIDAAFEGKDAAVNLTALPPLHQPRPGTFHDTVCIGGVMNAVHAAQKHDVSRYIEMSSLGANPYSPIAYWRTQGLGDLVAQYSDLDWVILRPSFIFGKGSETFAFIKQYTTPYVTFLPDGGDQPSFQPIWVEDVAQIVADAIEQDRHVRQVYDLGGPEVLTFGEVTRMLYHAAGESVRIIPVPMQLVELALSAAEPLQTIPFGIDQARALEMTNTTDHNDIKAFGLDKSNLMRVETYLSTTSTNSNREQNHG</sequence>
<evidence type="ECO:0000313" key="3">
    <source>
        <dbReference type="Proteomes" id="UP000186914"/>
    </source>
</evidence>
<dbReference type="PANTHER" id="PTHR12126">
    <property type="entry name" value="NADH-UBIQUINONE OXIDOREDUCTASE 39 KDA SUBUNIT-RELATED"/>
    <property type="match status" value="1"/>
</dbReference>
<reference evidence="3" key="1">
    <citation type="submission" date="2017-01" db="EMBL/GenBank/DDBJ databases">
        <authorList>
            <person name="Varghese N."/>
            <person name="Submissions S."/>
        </authorList>
    </citation>
    <scope>NUCLEOTIDE SEQUENCE [LARGE SCALE GENOMIC DNA]</scope>
    <source>
        <strain evidence="3">CGMCC 1.7737</strain>
    </source>
</reference>
<feature type="domain" description="NAD(P)-binding" evidence="1">
    <location>
        <begin position="7"/>
        <end position="198"/>
    </location>
</feature>
<evidence type="ECO:0000259" key="1">
    <source>
        <dbReference type="Pfam" id="PF13460"/>
    </source>
</evidence>
<gene>
    <name evidence="2" type="ORF">SAMN05421858_4920</name>
</gene>
<accession>A0A1N7FBX6</accession>
<dbReference type="InterPro" id="IPR051207">
    <property type="entry name" value="ComplexI_NDUFA9_subunit"/>
</dbReference>
<dbReference type="PANTHER" id="PTHR12126:SF11">
    <property type="entry name" value="NADH DEHYDROGENASE [UBIQUINONE] 1 ALPHA SUBCOMPLEX SUBUNIT 9, MITOCHONDRIAL"/>
    <property type="match status" value="1"/>
</dbReference>
<dbReference type="GO" id="GO:0044877">
    <property type="term" value="F:protein-containing complex binding"/>
    <property type="evidence" value="ECO:0007669"/>
    <property type="project" value="TreeGrafter"/>
</dbReference>
<proteinExistence type="predicted"/>
<dbReference type="EMBL" id="FTNO01000008">
    <property type="protein sequence ID" value="SIR97794.1"/>
    <property type="molecule type" value="Genomic_DNA"/>
</dbReference>
<dbReference type="InterPro" id="IPR036291">
    <property type="entry name" value="NAD(P)-bd_dom_sf"/>
</dbReference>
<keyword evidence="3" id="KW-1185">Reference proteome</keyword>
<organism evidence="2 3">
    <name type="scientific">Haladaptatus litoreus</name>
    <dbReference type="NCBI Taxonomy" id="553468"/>
    <lineage>
        <taxon>Archaea</taxon>
        <taxon>Methanobacteriati</taxon>
        <taxon>Methanobacteriota</taxon>
        <taxon>Stenosarchaea group</taxon>
        <taxon>Halobacteria</taxon>
        <taxon>Halobacteriales</taxon>
        <taxon>Haladaptataceae</taxon>
        <taxon>Haladaptatus</taxon>
    </lineage>
</organism>
<name>A0A1N7FBX6_9EURY</name>
<dbReference type="AlphaFoldDB" id="A0A1N7FBX6"/>
<dbReference type="InterPro" id="IPR016040">
    <property type="entry name" value="NAD(P)-bd_dom"/>
</dbReference>
<dbReference type="OrthoDB" id="4907at2157"/>
<dbReference type="Gene3D" id="3.40.50.720">
    <property type="entry name" value="NAD(P)-binding Rossmann-like Domain"/>
    <property type="match status" value="1"/>
</dbReference>
<dbReference type="CDD" id="cd05271">
    <property type="entry name" value="NDUFA9_like_SDR_a"/>
    <property type="match status" value="1"/>
</dbReference>